<accession>A0ABD1XSN6</accession>
<proteinExistence type="predicted"/>
<keyword evidence="1" id="KW-0472">Membrane</keyword>
<name>A0ABD1XSN6_9MARC</name>
<protein>
    <submittedName>
        <fullName evidence="2">Uncharacterized protein</fullName>
    </submittedName>
</protein>
<feature type="transmembrane region" description="Helical" evidence="1">
    <location>
        <begin position="20"/>
        <end position="44"/>
    </location>
</feature>
<dbReference type="EMBL" id="JBHFFA010000007">
    <property type="protein sequence ID" value="KAL2611949.1"/>
    <property type="molecule type" value="Genomic_DNA"/>
</dbReference>
<keyword evidence="1" id="KW-1133">Transmembrane helix</keyword>
<dbReference type="AlphaFoldDB" id="A0ABD1XSN6"/>
<reference evidence="2 3" key="1">
    <citation type="submission" date="2024-09" db="EMBL/GenBank/DDBJ databases">
        <title>Chromosome-scale assembly of Riccia fluitans.</title>
        <authorList>
            <person name="Paukszto L."/>
            <person name="Sawicki J."/>
            <person name="Karawczyk K."/>
            <person name="Piernik-Szablinska J."/>
            <person name="Szczecinska M."/>
            <person name="Mazdziarz M."/>
        </authorList>
    </citation>
    <scope>NUCLEOTIDE SEQUENCE [LARGE SCALE GENOMIC DNA]</scope>
    <source>
        <strain evidence="2">Rf_01</strain>
        <tissue evidence="2">Aerial parts of the thallus</tissue>
    </source>
</reference>
<organism evidence="2 3">
    <name type="scientific">Riccia fluitans</name>
    <dbReference type="NCBI Taxonomy" id="41844"/>
    <lineage>
        <taxon>Eukaryota</taxon>
        <taxon>Viridiplantae</taxon>
        <taxon>Streptophyta</taxon>
        <taxon>Embryophyta</taxon>
        <taxon>Marchantiophyta</taxon>
        <taxon>Marchantiopsida</taxon>
        <taxon>Marchantiidae</taxon>
        <taxon>Marchantiales</taxon>
        <taxon>Ricciaceae</taxon>
        <taxon>Riccia</taxon>
    </lineage>
</organism>
<keyword evidence="3" id="KW-1185">Reference proteome</keyword>
<evidence type="ECO:0000256" key="1">
    <source>
        <dbReference type="SAM" id="Phobius"/>
    </source>
</evidence>
<sequence length="84" mass="8502">MNLVPDPPGLPRSSSSVGLLVVGHARPLLFILFYFLLAAQLFALPVGRDVVVGSGVLTTVVACSDARSIGCPSAAVVGIGLTLA</sequence>
<evidence type="ECO:0000313" key="2">
    <source>
        <dbReference type="EMBL" id="KAL2611949.1"/>
    </source>
</evidence>
<evidence type="ECO:0000313" key="3">
    <source>
        <dbReference type="Proteomes" id="UP001605036"/>
    </source>
</evidence>
<gene>
    <name evidence="2" type="ORF">R1flu_023641</name>
</gene>
<keyword evidence="1" id="KW-0812">Transmembrane</keyword>
<dbReference type="Proteomes" id="UP001605036">
    <property type="component" value="Unassembled WGS sequence"/>
</dbReference>
<comment type="caution">
    <text evidence="2">The sequence shown here is derived from an EMBL/GenBank/DDBJ whole genome shotgun (WGS) entry which is preliminary data.</text>
</comment>